<evidence type="ECO:0000259" key="1">
    <source>
        <dbReference type="Pfam" id="PF13847"/>
    </source>
</evidence>
<gene>
    <name evidence="2" type="ordered locus">Msil_0114</name>
</gene>
<dbReference type="PANTHER" id="PTHR43591">
    <property type="entry name" value="METHYLTRANSFERASE"/>
    <property type="match status" value="1"/>
</dbReference>
<evidence type="ECO:0000313" key="2">
    <source>
        <dbReference type="EMBL" id="ACK49096.1"/>
    </source>
</evidence>
<feature type="domain" description="Methyltransferase" evidence="1">
    <location>
        <begin position="47"/>
        <end position="152"/>
    </location>
</feature>
<dbReference type="GO" id="GO:0008168">
    <property type="term" value="F:methyltransferase activity"/>
    <property type="evidence" value="ECO:0007669"/>
    <property type="project" value="UniProtKB-KW"/>
</dbReference>
<name>B8ELA1_METSB</name>
<dbReference type="InterPro" id="IPR029063">
    <property type="entry name" value="SAM-dependent_MTases_sf"/>
</dbReference>
<dbReference type="CDD" id="cd02440">
    <property type="entry name" value="AdoMet_MTases"/>
    <property type="match status" value="1"/>
</dbReference>
<sequence>MTDIAQGFRDADGGMLQELTHCLGVLNDLPLFRSYKARTWAALGVRDGDKVVDVACGTGFDVIEMAKRFPAAEIFGVDRSEGLLGAARSRAQGLGNVRFLQANADRLPLQTDAFDGARIDRALQHIEDPRASLREMVRVTRPGGRIVAAEPDWGTFVLYNGAGAASAKMSEVWLRSFRNPFVGRELGVMLDECGVTDLQCEAHALATTDLACADAVFDLPRLCRNCVEAGVLTPQQADLWRENALAVSEKGAFFAGVNILTFHGTVSA</sequence>
<dbReference type="HOGENOM" id="CLU_062440_3_1_5"/>
<dbReference type="GO" id="GO:0032259">
    <property type="term" value="P:methylation"/>
    <property type="evidence" value="ECO:0007669"/>
    <property type="project" value="UniProtKB-KW"/>
</dbReference>
<dbReference type="Proteomes" id="UP000002257">
    <property type="component" value="Chromosome"/>
</dbReference>
<keyword evidence="3" id="KW-1185">Reference proteome</keyword>
<dbReference type="SUPFAM" id="SSF53335">
    <property type="entry name" value="S-adenosyl-L-methionine-dependent methyltransferases"/>
    <property type="match status" value="1"/>
</dbReference>
<dbReference type="EMBL" id="CP001280">
    <property type="protein sequence ID" value="ACK49096.1"/>
    <property type="molecule type" value="Genomic_DNA"/>
</dbReference>
<keyword evidence="2" id="KW-0489">Methyltransferase</keyword>
<dbReference type="STRING" id="395965.Msil_0114"/>
<dbReference type="AlphaFoldDB" id="B8ELA1"/>
<keyword evidence="2" id="KW-0808">Transferase</keyword>
<dbReference type="InterPro" id="IPR025714">
    <property type="entry name" value="Methyltranfer_dom"/>
</dbReference>
<dbReference type="RefSeq" id="WP_012589166.1">
    <property type="nucleotide sequence ID" value="NC_011666.1"/>
</dbReference>
<dbReference type="Pfam" id="PF13847">
    <property type="entry name" value="Methyltransf_31"/>
    <property type="match status" value="1"/>
</dbReference>
<dbReference type="Gene3D" id="3.40.50.150">
    <property type="entry name" value="Vaccinia Virus protein VP39"/>
    <property type="match status" value="1"/>
</dbReference>
<organism evidence="2 3">
    <name type="scientific">Methylocella silvestris (strain DSM 15510 / CIP 108128 / LMG 27833 / NCIMB 13906 / BL2)</name>
    <dbReference type="NCBI Taxonomy" id="395965"/>
    <lineage>
        <taxon>Bacteria</taxon>
        <taxon>Pseudomonadati</taxon>
        <taxon>Pseudomonadota</taxon>
        <taxon>Alphaproteobacteria</taxon>
        <taxon>Hyphomicrobiales</taxon>
        <taxon>Beijerinckiaceae</taxon>
        <taxon>Methylocella</taxon>
    </lineage>
</organism>
<reference evidence="2 3" key="1">
    <citation type="journal article" date="2010" name="J. Bacteriol.">
        <title>Complete genome sequence of the aerobic facultative methanotroph Methylocella silvestris BL2.</title>
        <authorList>
            <person name="Chen Y."/>
            <person name="Crombie A."/>
            <person name="Rahman M.T."/>
            <person name="Dedysh S.N."/>
            <person name="Liesack W."/>
            <person name="Stott M.B."/>
            <person name="Alam M."/>
            <person name="Theisen A.R."/>
            <person name="Murrell J.C."/>
            <person name="Dunfield P.F."/>
        </authorList>
    </citation>
    <scope>NUCLEOTIDE SEQUENCE [LARGE SCALE GENOMIC DNA]</scope>
    <source>
        <strain evidence="3">DSM 15510 / CIP 108128 / LMG 27833 / NCIMB 13906 / BL2</strain>
    </source>
</reference>
<dbReference type="PANTHER" id="PTHR43591:SF78">
    <property type="entry name" value="SLR0407 PROTEIN"/>
    <property type="match status" value="1"/>
</dbReference>
<dbReference type="OrthoDB" id="163232at2"/>
<dbReference type="KEGG" id="msl:Msil_0114"/>
<evidence type="ECO:0000313" key="3">
    <source>
        <dbReference type="Proteomes" id="UP000002257"/>
    </source>
</evidence>
<protein>
    <submittedName>
        <fullName evidence="2">Methyltransferase type 11</fullName>
    </submittedName>
</protein>
<proteinExistence type="predicted"/>
<accession>B8ELA1</accession>
<dbReference type="eggNOG" id="COG2226">
    <property type="taxonomic scope" value="Bacteria"/>
</dbReference>